<dbReference type="EMBL" id="CP031093">
    <property type="protein sequence ID" value="QCF26221.1"/>
    <property type="molecule type" value="Genomic_DNA"/>
</dbReference>
<dbReference type="GO" id="GO:0008408">
    <property type="term" value="F:3'-5' exonuclease activity"/>
    <property type="evidence" value="ECO:0007669"/>
    <property type="project" value="InterPro"/>
</dbReference>
<proteinExistence type="predicted"/>
<evidence type="ECO:0000256" key="2">
    <source>
        <dbReference type="ARBA" id="ARBA00022932"/>
    </source>
</evidence>
<keyword evidence="5" id="KW-1185">Reference proteome</keyword>
<protein>
    <recommendedName>
        <fullName evidence="1">DNA-directed DNA polymerase</fullName>
        <ecNumber evidence="1">2.7.7.7</ecNumber>
    </recommendedName>
</protein>
<keyword evidence="4" id="KW-0808">Transferase</keyword>
<dbReference type="AlphaFoldDB" id="A0A4P7XGS6"/>
<name>A0A4P7XGS6_9ALTE</name>
<dbReference type="RefSeq" id="WP_136548943.1">
    <property type="nucleotide sequence ID" value="NZ_CP031093.1"/>
</dbReference>
<dbReference type="InterPro" id="IPR050238">
    <property type="entry name" value="DNA_Rep/Repair_Clamp_Loader"/>
</dbReference>
<dbReference type="GO" id="GO:0009360">
    <property type="term" value="C:DNA polymerase III complex"/>
    <property type="evidence" value="ECO:0007669"/>
    <property type="project" value="TreeGrafter"/>
</dbReference>
<evidence type="ECO:0000256" key="1">
    <source>
        <dbReference type="ARBA" id="ARBA00012417"/>
    </source>
</evidence>
<reference evidence="4 5" key="1">
    <citation type="submission" date="2018-07" db="EMBL/GenBank/DDBJ databases">
        <title>Marsedoiliclastica nanhaica gen. nov. sp. nov., a novel marine hydrocarbonoclastic bacterium isolated from an in-situ enriched hydrocarbon-degrading consortium in deep-sea sediment.</title>
        <authorList>
            <person name="Dong C."/>
            <person name="Ma T."/>
            <person name="Liu R."/>
            <person name="Shao Z."/>
        </authorList>
    </citation>
    <scope>NUCLEOTIDE SEQUENCE [LARGE SCALE GENOMIC DNA]</scope>
    <source>
        <strain evidence="5">soil36-7</strain>
    </source>
</reference>
<dbReference type="GO" id="GO:0006261">
    <property type="term" value="P:DNA-templated DNA replication"/>
    <property type="evidence" value="ECO:0007669"/>
    <property type="project" value="TreeGrafter"/>
</dbReference>
<dbReference type="InterPro" id="IPR004622">
    <property type="entry name" value="DNA_pol_HolB"/>
</dbReference>
<evidence type="ECO:0000256" key="3">
    <source>
        <dbReference type="ARBA" id="ARBA00049244"/>
    </source>
</evidence>
<evidence type="ECO:0000313" key="5">
    <source>
        <dbReference type="Proteomes" id="UP000298049"/>
    </source>
</evidence>
<accession>A0A4P7XGS6</accession>
<comment type="catalytic activity">
    <reaction evidence="3">
        <text>DNA(n) + a 2'-deoxyribonucleoside 5'-triphosphate = DNA(n+1) + diphosphate</text>
        <dbReference type="Rhea" id="RHEA:22508"/>
        <dbReference type="Rhea" id="RHEA-COMP:17339"/>
        <dbReference type="Rhea" id="RHEA-COMP:17340"/>
        <dbReference type="ChEBI" id="CHEBI:33019"/>
        <dbReference type="ChEBI" id="CHEBI:61560"/>
        <dbReference type="ChEBI" id="CHEBI:173112"/>
        <dbReference type="EC" id="2.7.7.7"/>
    </reaction>
</comment>
<dbReference type="KEGG" id="hmi:soil367_09920"/>
<dbReference type="Pfam" id="PF13177">
    <property type="entry name" value="DNA_pol3_delta2"/>
    <property type="match status" value="1"/>
</dbReference>
<evidence type="ECO:0000313" key="4">
    <source>
        <dbReference type="EMBL" id="QCF26221.1"/>
    </source>
</evidence>
<keyword evidence="2" id="KW-0239">DNA-directed DNA polymerase</keyword>
<dbReference type="OrthoDB" id="9811073at2"/>
<dbReference type="Proteomes" id="UP000298049">
    <property type="component" value="Chromosome"/>
</dbReference>
<organism evidence="4 5">
    <name type="scientific">Hydrocarboniclastica marina</name>
    <dbReference type="NCBI Taxonomy" id="2259620"/>
    <lineage>
        <taxon>Bacteria</taxon>
        <taxon>Pseudomonadati</taxon>
        <taxon>Pseudomonadota</taxon>
        <taxon>Gammaproteobacteria</taxon>
        <taxon>Alteromonadales</taxon>
        <taxon>Alteromonadaceae</taxon>
        <taxon>Hydrocarboniclastica</taxon>
    </lineage>
</organism>
<dbReference type="PANTHER" id="PTHR11669">
    <property type="entry name" value="REPLICATION FACTOR C / DNA POLYMERASE III GAMMA-TAU SUBUNIT"/>
    <property type="match status" value="1"/>
</dbReference>
<dbReference type="SUPFAM" id="SSF52540">
    <property type="entry name" value="P-loop containing nucleoside triphosphate hydrolases"/>
    <property type="match status" value="1"/>
</dbReference>
<dbReference type="InterPro" id="IPR027417">
    <property type="entry name" value="P-loop_NTPase"/>
</dbReference>
<dbReference type="EC" id="2.7.7.7" evidence="1"/>
<dbReference type="Gene3D" id="3.40.50.300">
    <property type="entry name" value="P-loop containing nucleotide triphosphate hydrolases"/>
    <property type="match status" value="1"/>
</dbReference>
<dbReference type="PANTHER" id="PTHR11669:SF8">
    <property type="entry name" value="DNA POLYMERASE III SUBUNIT DELTA"/>
    <property type="match status" value="1"/>
</dbReference>
<dbReference type="GO" id="GO:0003887">
    <property type="term" value="F:DNA-directed DNA polymerase activity"/>
    <property type="evidence" value="ECO:0007669"/>
    <property type="project" value="UniProtKB-KW"/>
</dbReference>
<keyword evidence="4" id="KW-0548">Nucleotidyltransferase</keyword>
<gene>
    <name evidence="4" type="primary">holB</name>
    <name evidence="4" type="ORF">soil367_09920</name>
</gene>
<dbReference type="NCBIfam" id="TIGR00678">
    <property type="entry name" value="holB"/>
    <property type="match status" value="1"/>
</dbReference>
<sequence>MAVAQQIAAGEQIISSGTLPWQADSWNRLCASLASNRLAHAVLLSAPKGMGKRHFAEEAAALLLCSQPIDNEGGGKRACGNCKQCHLLAAGSHPDLRTLVPEDSRVIKIDQVRRLGEFCVRSPQVAGRKVAIVDSADRLNLNAANALLKTLEEPVEDVQLLLLHHAGEPVLPTIRSRCQALRLALPSMEAGLAWLSEQEHEATGVDIQTALTRARGAPLVALELLNNGQVAAGDECLESLRLFLRGERQVVEAVAPFVKLGVEPSLDLLGHWAFDAMKLALDESTDSARVAGTADGNAAPSVTRAREMFAFLAKNNPADRFVILLDQVTQARRAQTYNINPELMLTDILLSWKALMPRRRRAVTARMN</sequence>